<evidence type="ECO:0008006" key="4">
    <source>
        <dbReference type="Google" id="ProtNLM"/>
    </source>
</evidence>
<keyword evidence="1" id="KW-0812">Transmembrane</keyword>
<name>A0A1G1X807_9BACT</name>
<keyword evidence="1" id="KW-0472">Membrane</keyword>
<dbReference type="Proteomes" id="UP000177941">
    <property type="component" value="Unassembled WGS sequence"/>
</dbReference>
<dbReference type="PANTHER" id="PTHR40278:SF1">
    <property type="entry name" value="DNA UTILIZATION PROTEIN HOFN"/>
    <property type="match status" value="1"/>
</dbReference>
<dbReference type="InterPro" id="IPR052534">
    <property type="entry name" value="Extracell_DNA_Util/SecSys_Comp"/>
</dbReference>
<dbReference type="PANTHER" id="PTHR40278">
    <property type="entry name" value="DNA UTILIZATION PROTEIN HOFN"/>
    <property type="match status" value="1"/>
</dbReference>
<proteinExistence type="predicted"/>
<evidence type="ECO:0000256" key="1">
    <source>
        <dbReference type="SAM" id="Phobius"/>
    </source>
</evidence>
<dbReference type="EMBL" id="MHHS01000037">
    <property type="protein sequence ID" value="OGY36123.1"/>
    <property type="molecule type" value="Genomic_DNA"/>
</dbReference>
<sequence length="198" mass="21345">MPSINLAPGTEFIIAARKRRQRLYGIAIAIISLTGIGYGGLWFMEHSLNNQNEALINGIHAAEAQIQKSQADVVRVELFEKRLTQTKTLLDSHVIWDKVFADLERLLPPTVTLTSVDMGTDASTVIVQGFTPDVDAVAQAISSLSAGENHVSLFSKGIMKNITKAEQRDLNLAAAPTGYSFAITLTIDPAKLKGAGAQ</sequence>
<protein>
    <recommendedName>
        <fullName evidence="4">Fimbrial assembly protein</fullName>
    </recommendedName>
</protein>
<evidence type="ECO:0000313" key="2">
    <source>
        <dbReference type="EMBL" id="OGY36123.1"/>
    </source>
</evidence>
<organism evidence="2 3">
    <name type="scientific">Candidatus Andersenbacteria bacterium RIFCSPHIGHO2_12_FULL_45_11b</name>
    <dbReference type="NCBI Taxonomy" id="1797282"/>
    <lineage>
        <taxon>Bacteria</taxon>
        <taxon>Candidatus Anderseniibacteriota</taxon>
    </lineage>
</organism>
<dbReference type="Pfam" id="PF05137">
    <property type="entry name" value="PilN"/>
    <property type="match status" value="1"/>
</dbReference>
<dbReference type="AlphaFoldDB" id="A0A1G1X807"/>
<dbReference type="InterPro" id="IPR007813">
    <property type="entry name" value="PilN"/>
</dbReference>
<comment type="caution">
    <text evidence="2">The sequence shown here is derived from an EMBL/GenBank/DDBJ whole genome shotgun (WGS) entry which is preliminary data.</text>
</comment>
<reference evidence="2 3" key="1">
    <citation type="journal article" date="2016" name="Nat. Commun.">
        <title>Thousands of microbial genomes shed light on interconnected biogeochemical processes in an aquifer system.</title>
        <authorList>
            <person name="Anantharaman K."/>
            <person name="Brown C.T."/>
            <person name="Hug L.A."/>
            <person name="Sharon I."/>
            <person name="Castelle C.J."/>
            <person name="Probst A.J."/>
            <person name="Thomas B.C."/>
            <person name="Singh A."/>
            <person name="Wilkins M.J."/>
            <person name="Karaoz U."/>
            <person name="Brodie E.L."/>
            <person name="Williams K.H."/>
            <person name="Hubbard S.S."/>
            <person name="Banfield J.F."/>
        </authorList>
    </citation>
    <scope>NUCLEOTIDE SEQUENCE [LARGE SCALE GENOMIC DNA]</scope>
</reference>
<feature type="transmembrane region" description="Helical" evidence="1">
    <location>
        <begin position="23"/>
        <end position="44"/>
    </location>
</feature>
<keyword evidence="1" id="KW-1133">Transmembrane helix</keyword>
<accession>A0A1G1X807</accession>
<gene>
    <name evidence="2" type="ORF">A3E36_00885</name>
</gene>
<evidence type="ECO:0000313" key="3">
    <source>
        <dbReference type="Proteomes" id="UP000177941"/>
    </source>
</evidence>